<dbReference type="EMBL" id="JAIWJX010000002">
    <property type="protein sequence ID" value="MCK6258216.1"/>
    <property type="molecule type" value="Genomic_DNA"/>
</dbReference>
<dbReference type="Gene3D" id="3.10.28.20">
    <property type="entry name" value="Acetamidase/Formamidase-like domains"/>
    <property type="match status" value="1"/>
</dbReference>
<dbReference type="Proteomes" id="UP001139011">
    <property type="component" value="Unassembled WGS sequence"/>
</dbReference>
<gene>
    <name evidence="1" type="ORF">LCY76_16705</name>
</gene>
<dbReference type="InterPro" id="IPR004304">
    <property type="entry name" value="FmdA_AmdA"/>
</dbReference>
<comment type="caution">
    <text evidence="1">The sequence shown here is derived from an EMBL/GenBank/DDBJ whole genome shotgun (WGS) entry which is preliminary data.</text>
</comment>
<organism evidence="1 2">
    <name type="scientific">Fictibacillus marinisediminis</name>
    <dbReference type="NCBI Taxonomy" id="2878389"/>
    <lineage>
        <taxon>Bacteria</taxon>
        <taxon>Bacillati</taxon>
        <taxon>Bacillota</taxon>
        <taxon>Bacilli</taxon>
        <taxon>Bacillales</taxon>
        <taxon>Fictibacillaceae</taxon>
        <taxon>Fictibacillus</taxon>
    </lineage>
</organism>
<evidence type="ECO:0000313" key="1">
    <source>
        <dbReference type="EMBL" id="MCK6258216.1"/>
    </source>
</evidence>
<sequence>MKNVHTIFPARKNLHGSFSRDYESILEIHSGESVRFQTLDAGWGLEPLVSLAEKRKKFEPREMPRDQGHALCGPVYIHEALPGKTLEIEIIDIVPGKWGWSTAGGYPHSVNKGLGLAEGEEFLLSWELDPTHMTGKSQFGHEVPLKPFMGIMGMPPNEDGIHSTTPPRFCGGNIDCKELVSGTTLYLPISVEGALFSVGDGHGIQGDGEVGVSALECPMERVDLTFIVRDDLKLKMPRAETQTEWISFGFHEDLDEAMIIALDGMLDIMQSEYGLKRKEALTLASLGVDMRITQVVNGVKGVHAMLNKKFIKR</sequence>
<dbReference type="RefSeq" id="WP_248253552.1">
    <property type="nucleotide sequence ID" value="NZ_JAIWJX010000002.1"/>
</dbReference>
<dbReference type="Pfam" id="PF03069">
    <property type="entry name" value="FmdA_AmdA"/>
    <property type="match status" value="2"/>
</dbReference>
<keyword evidence="2" id="KW-1185">Reference proteome</keyword>
<protein>
    <submittedName>
        <fullName evidence="1">Acetamidase/formamidase family protein</fullName>
    </submittedName>
</protein>
<dbReference type="AlphaFoldDB" id="A0A9X1XCK7"/>
<dbReference type="PANTHER" id="PTHR31891">
    <property type="entry name" value="FORMAMIDASE C869.04-RELATED"/>
    <property type="match status" value="1"/>
</dbReference>
<evidence type="ECO:0000313" key="2">
    <source>
        <dbReference type="Proteomes" id="UP001139011"/>
    </source>
</evidence>
<proteinExistence type="predicted"/>
<reference evidence="1" key="1">
    <citation type="submission" date="2021-09" db="EMBL/GenBank/DDBJ databases">
        <title>Genome analysis of Fictibacillus sp. KIGAM418 isolated from marine sediment.</title>
        <authorList>
            <person name="Seo M.-J."/>
            <person name="Cho E.-S."/>
            <person name="Hwang C.Y."/>
        </authorList>
    </citation>
    <scope>NUCLEOTIDE SEQUENCE</scope>
    <source>
        <strain evidence="1">KIGAM418</strain>
    </source>
</reference>
<dbReference type="SUPFAM" id="SSF141130">
    <property type="entry name" value="Acetamidase/Formamidase-like"/>
    <property type="match status" value="1"/>
</dbReference>
<dbReference type="GO" id="GO:0016811">
    <property type="term" value="F:hydrolase activity, acting on carbon-nitrogen (but not peptide) bonds, in linear amides"/>
    <property type="evidence" value="ECO:0007669"/>
    <property type="project" value="InterPro"/>
</dbReference>
<name>A0A9X1XCK7_9BACL</name>
<dbReference type="PANTHER" id="PTHR31891:SF1">
    <property type="entry name" value="FORMAMIDASE C869.04-RELATED"/>
    <property type="match status" value="1"/>
</dbReference>
<accession>A0A9X1XCK7</accession>
<dbReference type="Gene3D" id="2.60.120.580">
    <property type="entry name" value="Acetamidase/Formamidase-like domains"/>
    <property type="match status" value="2"/>
</dbReference>